<dbReference type="Proteomes" id="UP000219338">
    <property type="component" value="Unassembled WGS sequence"/>
</dbReference>
<dbReference type="SUPFAM" id="SSF48403">
    <property type="entry name" value="Ankyrin repeat"/>
    <property type="match status" value="1"/>
</dbReference>
<evidence type="ECO:0000256" key="1">
    <source>
        <dbReference type="ARBA" id="ARBA00022737"/>
    </source>
</evidence>
<evidence type="ECO:0000313" key="3">
    <source>
        <dbReference type="EMBL" id="SJL14317.1"/>
    </source>
</evidence>
<protein>
    <submittedName>
        <fullName evidence="3">Uncharacterized protein</fullName>
    </submittedName>
</protein>
<organism evidence="3 4">
    <name type="scientific">Armillaria ostoyae</name>
    <name type="common">Armillaria root rot fungus</name>
    <dbReference type="NCBI Taxonomy" id="47428"/>
    <lineage>
        <taxon>Eukaryota</taxon>
        <taxon>Fungi</taxon>
        <taxon>Dikarya</taxon>
        <taxon>Basidiomycota</taxon>
        <taxon>Agaricomycotina</taxon>
        <taxon>Agaricomycetes</taxon>
        <taxon>Agaricomycetidae</taxon>
        <taxon>Agaricales</taxon>
        <taxon>Marasmiineae</taxon>
        <taxon>Physalacriaceae</taxon>
        <taxon>Armillaria</taxon>
    </lineage>
</organism>
<evidence type="ECO:0000313" key="4">
    <source>
        <dbReference type="Proteomes" id="UP000219338"/>
    </source>
</evidence>
<proteinExistence type="predicted"/>
<accession>A0A284S017</accession>
<gene>
    <name evidence="3" type="ORF">ARMOST_17773</name>
</gene>
<keyword evidence="4" id="KW-1185">Reference proteome</keyword>
<dbReference type="Pfam" id="PF12796">
    <property type="entry name" value="Ank_2"/>
    <property type="match status" value="2"/>
</dbReference>
<keyword evidence="1" id="KW-0677">Repeat</keyword>
<dbReference type="InterPro" id="IPR036770">
    <property type="entry name" value="Ankyrin_rpt-contain_sf"/>
</dbReference>
<dbReference type="Gene3D" id="1.25.40.20">
    <property type="entry name" value="Ankyrin repeat-containing domain"/>
    <property type="match status" value="2"/>
</dbReference>
<evidence type="ECO:0000256" key="2">
    <source>
        <dbReference type="ARBA" id="ARBA00023043"/>
    </source>
</evidence>
<dbReference type="PANTHER" id="PTHR24198">
    <property type="entry name" value="ANKYRIN REPEAT AND PROTEIN KINASE DOMAIN-CONTAINING PROTEIN"/>
    <property type="match status" value="1"/>
</dbReference>
<dbReference type="OrthoDB" id="194358at2759"/>
<dbReference type="AlphaFoldDB" id="A0A284S017"/>
<dbReference type="EMBL" id="FUEG01000023">
    <property type="protein sequence ID" value="SJL14317.1"/>
    <property type="molecule type" value="Genomic_DNA"/>
</dbReference>
<name>A0A284S017_ARMOS</name>
<keyword evidence="2" id="KW-0040">ANK repeat</keyword>
<dbReference type="PANTHER" id="PTHR24198:SF165">
    <property type="entry name" value="ANKYRIN REPEAT-CONTAINING PROTEIN-RELATED"/>
    <property type="match status" value="1"/>
</dbReference>
<dbReference type="SMART" id="SM00248">
    <property type="entry name" value="ANK"/>
    <property type="match status" value="4"/>
</dbReference>
<sequence>MARAGCRFHAVDETLSASFTTTWLIQHSCIHGHIPLSKELATLLQKIEEGLKAGSSWWRRILRRLRWPFTKADIEEDLKKIKRFKTLFMIAGRHNHLALSCVIKNTLGDVKDMIDEIHETQKKDSSGAALSTAICCVRGLGTHHGGSSEQRDLHEEVPPLAAAEIGHLGMAELLLSRDDVDVNQTDPKRFYATPLMEAAGNGHEEVHDAETAPIELIEFRVVRILLATPGIDTTLCNEYGHSPLTEATHYGHSSIVGMLLERNDIDPDIRTLLSLRSPLFYAAATCRVDIVQTLLRTGRVDVNSKDCMGFTALMIAVDEERTEAVKILLGHPGIDIMEKDQNGMTAYNHAYRLRAEKILALLERHGGKTIINPPI</sequence>
<dbReference type="STRING" id="47428.A0A284S017"/>
<reference evidence="4" key="1">
    <citation type="journal article" date="2017" name="Nat. Ecol. Evol.">
        <title>Genome expansion and lineage-specific genetic innovations in the forest pathogenic fungi Armillaria.</title>
        <authorList>
            <person name="Sipos G."/>
            <person name="Prasanna A.N."/>
            <person name="Walter M.C."/>
            <person name="O'Connor E."/>
            <person name="Balint B."/>
            <person name="Krizsan K."/>
            <person name="Kiss B."/>
            <person name="Hess J."/>
            <person name="Varga T."/>
            <person name="Slot J."/>
            <person name="Riley R."/>
            <person name="Boka B."/>
            <person name="Rigling D."/>
            <person name="Barry K."/>
            <person name="Lee J."/>
            <person name="Mihaltcheva S."/>
            <person name="LaButti K."/>
            <person name="Lipzen A."/>
            <person name="Waldron R."/>
            <person name="Moloney N.M."/>
            <person name="Sperisen C."/>
            <person name="Kredics L."/>
            <person name="Vagvoelgyi C."/>
            <person name="Patrignani A."/>
            <person name="Fitzpatrick D."/>
            <person name="Nagy I."/>
            <person name="Doyle S."/>
            <person name="Anderson J.B."/>
            <person name="Grigoriev I.V."/>
            <person name="Gueldener U."/>
            <person name="Muensterkoetter M."/>
            <person name="Nagy L.G."/>
        </authorList>
    </citation>
    <scope>NUCLEOTIDE SEQUENCE [LARGE SCALE GENOMIC DNA]</scope>
    <source>
        <strain evidence="4">C18/9</strain>
    </source>
</reference>
<dbReference type="InterPro" id="IPR002110">
    <property type="entry name" value="Ankyrin_rpt"/>
</dbReference>
<dbReference type="GO" id="GO:0005737">
    <property type="term" value="C:cytoplasm"/>
    <property type="evidence" value="ECO:0007669"/>
    <property type="project" value="TreeGrafter"/>
</dbReference>